<feature type="compositionally biased region" description="Polar residues" evidence="4">
    <location>
        <begin position="344"/>
        <end position="354"/>
    </location>
</feature>
<dbReference type="EMBL" id="WJXA01000013">
    <property type="protein sequence ID" value="KAF7121079.1"/>
    <property type="molecule type" value="Genomic_DNA"/>
</dbReference>
<feature type="region of interest" description="Leucine repeat I (LRI)" evidence="3">
    <location>
        <begin position="373"/>
        <end position="433"/>
    </location>
</feature>
<organism evidence="5 6">
    <name type="scientific">Rhododendron simsii</name>
    <name type="common">Sims's rhododendron</name>
    <dbReference type="NCBI Taxonomy" id="118357"/>
    <lineage>
        <taxon>Eukaryota</taxon>
        <taxon>Viridiplantae</taxon>
        <taxon>Streptophyta</taxon>
        <taxon>Embryophyta</taxon>
        <taxon>Tracheophyta</taxon>
        <taxon>Spermatophyta</taxon>
        <taxon>Magnoliopsida</taxon>
        <taxon>eudicotyledons</taxon>
        <taxon>Gunneridae</taxon>
        <taxon>Pentapetalae</taxon>
        <taxon>asterids</taxon>
        <taxon>Ericales</taxon>
        <taxon>Ericaceae</taxon>
        <taxon>Ericoideae</taxon>
        <taxon>Rhodoreae</taxon>
        <taxon>Rhododendron</taxon>
    </lineage>
</organism>
<feature type="short sequence motif" description="VHIID" evidence="3">
    <location>
        <begin position="1250"/>
        <end position="1254"/>
    </location>
</feature>
<protein>
    <submittedName>
        <fullName evidence="5">Uncharacterized protein</fullName>
    </submittedName>
</protein>
<feature type="region of interest" description="Disordered" evidence="4">
    <location>
        <begin position="147"/>
        <end position="169"/>
    </location>
</feature>
<feature type="region of interest" description="Disordered" evidence="4">
    <location>
        <begin position="343"/>
        <end position="366"/>
    </location>
</feature>
<dbReference type="PROSITE" id="PS50985">
    <property type="entry name" value="GRAS"/>
    <property type="match status" value="2"/>
</dbReference>
<evidence type="ECO:0000256" key="1">
    <source>
        <dbReference type="ARBA" id="ARBA00023015"/>
    </source>
</evidence>
<feature type="short sequence motif" description="VHIID" evidence="3">
    <location>
        <begin position="485"/>
        <end position="489"/>
    </location>
</feature>
<feature type="region of interest" description="Leucine repeat II (LRII)" evidence="3">
    <location>
        <begin position="1300"/>
        <end position="1332"/>
    </location>
</feature>
<dbReference type="OrthoDB" id="47276at2759"/>
<feature type="region of interest" description="Leucine repeat I (LRI)" evidence="3">
    <location>
        <begin position="1138"/>
        <end position="1198"/>
    </location>
</feature>
<evidence type="ECO:0000313" key="5">
    <source>
        <dbReference type="EMBL" id="KAF7121079.1"/>
    </source>
</evidence>
<feature type="region of interest" description="Disordered" evidence="4">
    <location>
        <begin position="1031"/>
        <end position="1067"/>
    </location>
</feature>
<feature type="region of interest" description="Leucine repeat II (LRII)" evidence="3">
    <location>
        <begin position="535"/>
        <end position="567"/>
    </location>
</feature>
<dbReference type="InterPro" id="IPR005202">
    <property type="entry name" value="TF_GRAS"/>
</dbReference>
<accession>A0A834G0E5</accession>
<feature type="region of interest" description="SAW" evidence="3">
    <location>
        <begin position="673"/>
        <end position="748"/>
    </location>
</feature>
<evidence type="ECO:0000256" key="3">
    <source>
        <dbReference type="PROSITE-ProRule" id="PRU01191"/>
    </source>
</evidence>
<feature type="region of interest" description="SAW" evidence="3">
    <location>
        <begin position="1437"/>
        <end position="1512"/>
    </location>
</feature>
<keyword evidence="6" id="KW-1185">Reference proteome</keyword>
<dbReference type="Pfam" id="PF03514">
    <property type="entry name" value="GRAS"/>
    <property type="match status" value="2"/>
</dbReference>
<feature type="region of interest" description="Disordered" evidence="4">
    <location>
        <begin position="273"/>
        <end position="298"/>
    </location>
</feature>
<feature type="region of interest" description="Disordered" evidence="4">
    <location>
        <begin position="1104"/>
        <end position="1133"/>
    </location>
</feature>
<sequence>MDQHLSHSTNSMNGFKFNDDAFSPAFDESENLANRFNFEDDTRDLNFMELPYPPHDPYPGFVNLISSGSSEVDSSDDIGLSDNILKFITTILMEENMEQKPSMFHDPLALQATEKSLYDVIGEKYPVSTSQPPLYFNHIVESPDESFFGSSSEHSSNSNSSGSFSVDSQWNVDPGEYQQSVQGYSVAYPFGTSFGSTDRFSHNGSGHRTSYKSSHLVPDIFSDRQSILEFNKGVEEASKFLPQNSQLLIDLECYDLPPESNGGAPEVVVNVEDTRESSPNGSRGKKYHHRQDSCNVEEERNSKFSAVYDDESELSEMFDKVLLIDPKVEGAHCHSDEKVLSEASKATQVTGQPQGSKGGKIRGKKRGNKTEVVDLRTLLSNCAQSVAANDRRTANEQLKQIRQHSSPSGDGFQRLANVFANGLEARLDGTGTQIYAALASKRISAAEKLKAYQLFLSCCPYKKMSIFFANKTIVDLAMNSSKKKLHIIDFGIVYGFQWPMVIQYLSTIPGGPPELRITGIELPQPGFRPAELVEETGRRLAKYCERFNVPFKYHAIAQKWETIKIEDLNLHEDEVLAVNCLFQFKNLLDETVTDDSPRDAVLKLIRKMNPDSFIQSVINGSFNSPFFVTRFREALFHYSSLFDMFDTNIPRDNQERMDFEQEFCGREITNVIACEGVERVEKPETYKQWQVRTMRAGLKMLPLSQENLKKFRRKVKAHYHNDFVIEEDGQWMLQGWKGRIFCASSCWTLSLSSTSITILLLSKKGHCALALSPRAVELHKIMDPHFSAFSYPSNGFEFDDGAFSPTFRPSENVANTFPFRDDPGDLSIMDKFLPPVPNPGFAALTLGGSSEVDSPDDSDFSDAVLKFINTTLMEENMEQTPSTFHDPLALRATEKSLYDVIGENYPASLNQPPLYFNQNSESPDEYLFSTSSEQSINSNTNCGNSVDTQQTVDPGAFRYCLKTTMGSSTEKSTGTMNSSMSSHPVPKMFIDSQSIWQFKRGVEEASKFLPSNNGLVIDLESHMMPPGSMKEALDVAAESGKDERGNSPNGSRGRKNHHHEDSELEEVRTTKFSAIYVEESELSDMFDKVLLCDVKAEPTCCDADEEVESEQTKTNGRPHGSKGRKSRAKKQKSKNEVVDLVTLLMNCAQSVAAEDRRSAYEQLKNIRQHSSPSGDGFQRLANVFANALEARLAGTGSQLYAALASKRISATEKLKAYQLYFSASPFKKICMLFANQMIEDLAINSSRKKLHVVDFGIQYGFQWPMLIQLLSGLPGGAPELRITGIELPQPGFRPTEFVEETGRRLAKYCERFNVRFQYHAIAQKWETIKIEELNLYNDEALAVNCHFTLKNRLRDSDVEGSPRDALLMLIRKMNPDIFVHTTNNGSYSPFFLNRFREALFHYSSLFDMFDATLPREDQDRRNFEQEFYGREVMNVIACEGLERVERPEPYKQWQVRNMNAGFRILPLKQDLVKNLRVKVKAGYHKDFVIEEDGQWMLQGWKGRIFCASSCWVPG</sequence>
<feature type="compositionally biased region" description="Basic residues" evidence="4">
    <location>
        <begin position="1119"/>
        <end position="1132"/>
    </location>
</feature>
<reference evidence="5" key="1">
    <citation type="submission" date="2019-11" db="EMBL/GenBank/DDBJ databases">
        <authorList>
            <person name="Liu Y."/>
            <person name="Hou J."/>
            <person name="Li T.-Q."/>
            <person name="Guan C.-H."/>
            <person name="Wu X."/>
            <person name="Wu H.-Z."/>
            <person name="Ling F."/>
            <person name="Zhang R."/>
            <person name="Shi X.-G."/>
            <person name="Ren J.-P."/>
            <person name="Chen E.-F."/>
            <person name="Sun J.-M."/>
        </authorList>
    </citation>
    <scope>NUCLEOTIDE SEQUENCE</scope>
    <source>
        <strain evidence="5">Adult_tree_wgs_1</strain>
        <tissue evidence="5">Leaves</tissue>
    </source>
</reference>
<comment type="similarity">
    <text evidence="3">Belongs to the GRAS family.</text>
</comment>
<comment type="caution">
    <text evidence="3">Lacks conserved residue(s) required for the propagation of feature annotation.</text>
</comment>
<evidence type="ECO:0000256" key="2">
    <source>
        <dbReference type="ARBA" id="ARBA00023163"/>
    </source>
</evidence>
<comment type="caution">
    <text evidence="5">The sequence shown here is derived from an EMBL/GenBank/DDBJ whole genome shotgun (WGS) entry which is preliminary data.</text>
</comment>
<keyword evidence="1" id="KW-0805">Transcription regulation</keyword>
<evidence type="ECO:0000313" key="6">
    <source>
        <dbReference type="Proteomes" id="UP000626092"/>
    </source>
</evidence>
<keyword evidence="2" id="KW-0804">Transcription</keyword>
<dbReference type="Proteomes" id="UP000626092">
    <property type="component" value="Unassembled WGS sequence"/>
</dbReference>
<evidence type="ECO:0000256" key="4">
    <source>
        <dbReference type="SAM" id="MobiDB-lite"/>
    </source>
</evidence>
<gene>
    <name evidence="5" type="ORF">RHSIM_Rhsim13G0080300</name>
</gene>
<feature type="compositionally biased region" description="Basic and acidic residues" evidence="4">
    <location>
        <begin position="1058"/>
        <end position="1067"/>
    </location>
</feature>
<proteinExistence type="inferred from homology"/>
<name>A0A834G0E5_RHOSS</name>
<dbReference type="PANTHER" id="PTHR31636">
    <property type="entry name" value="OSJNBA0084A10.13 PROTEIN-RELATED"/>
    <property type="match status" value="1"/>
</dbReference>
<feature type="compositionally biased region" description="Low complexity" evidence="4">
    <location>
        <begin position="147"/>
        <end position="165"/>
    </location>
</feature>